<evidence type="ECO:0000256" key="1">
    <source>
        <dbReference type="SAM" id="MobiDB-lite"/>
    </source>
</evidence>
<keyword evidence="5" id="KW-1185">Reference proteome</keyword>
<dbReference type="InterPro" id="IPR054028">
    <property type="entry name" value="TarS/TarP_linker"/>
</dbReference>
<proteinExistence type="predicted"/>
<dbReference type="CDD" id="cd00761">
    <property type="entry name" value="Glyco_tranf_GTA_type"/>
    <property type="match status" value="1"/>
</dbReference>
<dbReference type="PANTHER" id="PTHR22916">
    <property type="entry name" value="GLYCOSYLTRANSFERASE"/>
    <property type="match status" value="1"/>
</dbReference>
<dbReference type="SUPFAM" id="SSF53448">
    <property type="entry name" value="Nucleotide-diphospho-sugar transferases"/>
    <property type="match status" value="2"/>
</dbReference>
<dbReference type="Proteomes" id="UP000199341">
    <property type="component" value="Unassembled WGS sequence"/>
</dbReference>
<dbReference type="STRING" id="310781.SAMN05216259_103466"/>
<reference evidence="4 5" key="1">
    <citation type="submission" date="2016-10" db="EMBL/GenBank/DDBJ databases">
        <authorList>
            <person name="de Groot N.N."/>
        </authorList>
    </citation>
    <scope>NUCLEOTIDE SEQUENCE [LARGE SCALE GENOMIC DNA]</scope>
    <source>
        <strain evidence="4 5">CGMCC 4.2022</strain>
    </source>
</reference>
<evidence type="ECO:0000259" key="3">
    <source>
        <dbReference type="Pfam" id="PF22181"/>
    </source>
</evidence>
<feature type="region of interest" description="Disordered" evidence="1">
    <location>
        <begin position="979"/>
        <end position="1040"/>
    </location>
</feature>
<accession>A0A1H0A9S5</accession>
<organism evidence="4 5">
    <name type="scientific">Actinacidiphila guanduensis</name>
    <dbReference type="NCBI Taxonomy" id="310781"/>
    <lineage>
        <taxon>Bacteria</taxon>
        <taxon>Bacillati</taxon>
        <taxon>Actinomycetota</taxon>
        <taxon>Actinomycetes</taxon>
        <taxon>Kitasatosporales</taxon>
        <taxon>Streptomycetaceae</taxon>
        <taxon>Actinacidiphila</taxon>
    </lineage>
</organism>
<dbReference type="PANTHER" id="PTHR22916:SF3">
    <property type="entry name" value="UDP-GLCNAC:BETAGAL BETA-1,3-N-ACETYLGLUCOSAMINYLTRANSFERASE-LIKE PROTEIN 1"/>
    <property type="match status" value="1"/>
</dbReference>
<dbReference type="AlphaFoldDB" id="A0A1H0A9S5"/>
<keyword evidence="4" id="KW-0808">Transferase</keyword>
<dbReference type="Gene3D" id="3.90.550.10">
    <property type="entry name" value="Spore Coat Polysaccharide Biosynthesis Protein SpsA, Chain A"/>
    <property type="match status" value="2"/>
</dbReference>
<evidence type="ECO:0000259" key="2">
    <source>
        <dbReference type="Pfam" id="PF00535"/>
    </source>
</evidence>
<dbReference type="Pfam" id="PF00535">
    <property type="entry name" value="Glycos_transf_2"/>
    <property type="match status" value="2"/>
</dbReference>
<evidence type="ECO:0000313" key="4">
    <source>
        <dbReference type="EMBL" id="SDN30310.1"/>
    </source>
</evidence>
<dbReference type="InterPro" id="IPR001173">
    <property type="entry name" value="Glyco_trans_2-like"/>
</dbReference>
<gene>
    <name evidence="4" type="ORF">SAMN05216259_103466</name>
</gene>
<dbReference type="Pfam" id="PF22181">
    <property type="entry name" value="TarS_linker"/>
    <property type="match status" value="2"/>
</dbReference>
<evidence type="ECO:0000313" key="5">
    <source>
        <dbReference type="Proteomes" id="UP000199341"/>
    </source>
</evidence>
<name>A0A1H0A9S5_9ACTN</name>
<sequence>MSLKVTVVVPTYNSGDVVGPLIDSMKRQTLPAEDFEVLFVDDGSTDGTPDRLEELAARDPLFRVIRLENSGWPGRPRNVAIEQARGEYVQFVDHDDSMGPEALERMYAIGARNGSDYVIGKVTITHRLRGAPQALMSRTRESVTWRTAPLHDSLTVHKMYRTQFLREQGIRFPVGHYVGEDLLFMVPAVLRARSVSIVGDYPCYFYLEREEGGHATPDLLDPASYARNLREILDALLAETEPGPARDTWLRRFWRADMVKYLSEPIFPAYPDDDYRDRLLQALREVAAQYLTEGVYAGLLGLERPRAALVRAGRTAEVAELAARAARMGARAELTGAYWHRERLRLSFDASFTYGGEPLALERDGGRYLLPAALTEGLGVERVDVSEELTRFRVDVLLHNRETAVKWMLPRDLDVVWEEQPGGGVAPVVRGTVAVDPRRAAGGQPLPAGEWDLQVRVLGPGLDRTTDLAVPGGAPAVPAGAAAGTRVSQAAGDGVLVLATQTGVEPSPRAAAPSVSVVLPAGEDAELLAASLASLAGQSWPAERFETVLVADAVQAVPDPLPAGVRVVRHEGGGDRRDTGAAAARGDYLYFLRPGDRLGPEALERLYGYGLEHDADVVAGRLAGAKGRPVPKELYARDRPAASLAKDPLGDSLTADKLVDRAMAQRHGLRFGPDGRPLREQEYTVRALLHARRTAVLGSYVCCSYAPLAKAEPVRPGPFYARLRELAAVADGLTVPGPARDRLHRRWLRVEVLDRIGGTRLAEMAEADREELLGQIRETLPHLSPTAAAGLPARQRLALALLAEGRTADLLALSGWERTVACLPLLRSVEWRDDGTLAVAFTARPAADGRPLELLAGQDRLSPTGLPPELRGRLAAESLTGAAEPARATAVLVLRERATGAQYPLPTAYEAVREPVPADGGAEALDTLAVTGTAVLDPGAVVPGTVLGDGAWDFHVRLTALGWTASARLGSGRLPEVTDALSWRPHPDGSDRRVTPYWTTPGSDLSLRVGRPKPPQPRQPAPPRTRNPLARALRRMRGSA</sequence>
<protein>
    <submittedName>
        <fullName evidence="4">Glycosyl transferase family 2</fullName>
    </submittedName>
</protein>
<dbReference type="EMBL" id="FNIE01000003">
    <property type="protein sequence ID" value="SDN30310.1"/>
    <property type="molecule type" value="Genomic_DNA"/>
</dbReference>
<feature type="domain" description="Glycosyltransferase 2-like" evidence="2">
    <location>
        <begin position="516"/>
        <end position="633"/>
    </location>
</feature>
<feature type="domain" description="TarS/TarP linker" evidence="3">
    <location>
        <begin position="716"/>
        <end position="813"/>
    </location>
</feature>
<feature type="compositionally biased region" description="Basic and acidic residues" evidence="1">
    <location>
        <begin position="985"/>
        <end position="994"/>
    </location>
</feature>
<feature type="domain" description="Glycosyltransferase 2-like" evidence="2">
    <location>
        <begin position="6"/>
        <end position="124"/>
    </location>
</feature>
<dbReference type="InterPro" id="IPR029044">
    <property type="entry name" value="Nucleotide-diphossugar_trans"/>
</dbReference>
<feature type="domain" description="TarS/TarP linker" evidence="3">
    <location>
        <begin position="222"/>
        <end position="322"/>
    </location>
</feature>
<dbReference type="RefSeq" id="WP_176930179.1">
    <property type="nucleotide sequence ID" value="NZ_FNIE01000003.1"/>
</dbReference>
<dbReference type="GO" id="GO:0016740">
    <property type="term" value="F:transferase activity"/>
    <property type="evidence" value="ECO:0007669"/>
    <property type="project" value="UniProtKB-KW"/>
</dbReference>
<feature type="compositionally biased region" description="Pro residues" evidence="1">
    <location>
        <begin position="1012"/>
        <end position="1025"/>
    </location>
</feature>